<dbReference type="Gene3D" id="1.10.1450.10">
    <property type="entry name" value="Tetraspanin"/>
    <property type="match status" value="1"/>
</dbReference>
<gene>
    <name evidence="8" type="ORF">YQE_13003</name>
</gene>
<reference evidence="8" key="1">
    <citation type="journal article" date="2013" name="Genome Biol.">
        <title>Draft genome of the mountain pine beetle, Dendroctonus ponderosae Hopkins, a major forest pest.</title>
        <authorList>
            <person name="Keeling C.I."/>
            <person name="Yuen M.M."/>
            <person name="Liao N.Y."/>
            <person name="Docking T.R."/>
            <person name="Chan S.K."/>
            <person name="Taylor G.A."/>
            <person name="Palmquist D.L."/>
            <person name="Jackman S.D."/>
            <person name="Nguyen A."/>
            <person name="Li M."/>
            <person name="Henderson H."/>
            <person name="Janes J.K."/>
            <person name="Zhao Y."/>
            <person name="Pandoh P."/>
            <person name="Moore R."/>
            <person name="Sperling F.A."/>
            <person name="Huber D.P."/>
            <person name="Birol I."/>
            <person name="Jones S.J."/>
            <person name="Bohlmann J."/>
        </authorList>
    </citation>
    <scope>NUCLEOTIDE SEQUENCE</scope>
</reference>
<feature type="non-terminal residue" evidence="8">
    <location>
        <position position="1"/>
    </location>
</feature>
<dbReference type="InterPro" id="IPR008952">
    <property type="entry name" value="Tetraspanin_EC2_sf"/>
</dbReference>
<dbReference type="PANTHER" id="PTHR19282:SF521">
    <property type="entry name" value="IP01817P-RELATED"/>
    <property type="match status" value="1"/>
</dbReference>
<dbReference type="AlphaFoldDB" id="N6TVB0"/>
<feature type="transmembrane region" description="Helical" evidence="7">
    <location>
        <begin position="201"/>
        <end position="223"/>
    </location>
</feature>
<dbReference type="InterPro" id="IPR018499">
    <property type="entry name" value="Tetraspanin/Peripherin"/>
</dbReference>
<dbReference type="SUPFAM" id="SSF48652">
    <property type="entry name" value="Tetraspanin"/>
    <property type="match status" value="1"/>
</dbReference>
<name>N6TVB0_DENPD</name>
<evidence type="ECO:0000256" key="6">
    <source>
        <dbReference type="PIRSR" id="PIRSR002419-1"/>
    </source>
</evidence>
<organism evidence="8">
    <name type="scientific">Dendroctonus ponderosae</name>
    <name type="common">Mountain pine beetle</name>
    <dbReference type="NCBI Taxonomy" id="77166"/>
    <lineage>
        <taxon>Eukaryota</taxon>
        <taxon>Metazoa</taxon>
        <taxon>Ecdysozoa</taxon>
        <taxon>Arthropoda</taxon>
        <taxon>Hexapoda</taxon>
        <taxon>Insecta</taxon>
        <taxon>Pterygota</taxon>
        <taxon>Neoptera</taxon>
        <taxon>Endopterygota</taxon>
        <taxon>Coleoptera</taxon>
        <taxon>Polyphaga</taxon>
        <taxon>Cucujiformia</taxon>
        <taxon>Curculionidae</taxon>
        <taxon>Scolytinae</taxon>
        <taxon>Dendroctonus</taxon>
    </lineage>
</organism>
<proteinExistence type="inferred from homology"/>
<dbReference type="CDD" id="cd03127">
    <property type="entry name" value="tetraspanin_LEL"/>
    <property type="match status" value="1"/>
</dbReference>
<evidence type="ECO:0000313" key="8">
    <source>
        <dbReference type="EMBL" id="ENN70217.1"/>
    </source>
</evidence>
<feature type="disulfide bond" evidence="6">
    <location>
        <begin position="156"/>
        <end position="187"/>
    </location>
</feature>
<evidence type="ECO:0000256" key="2">
    <source>
        <dbReference type="ARBA" id="ARBA00006840"/>
    </source>
</evidence>
<feature type="transmembrane region" description="Helical" evidence="7">
    <location>
        <begin position="98"/>
        <end position="121"/>
    </location>
</feature>
<feature type="transmembrane region" description="Helical" evidence="7">
    <location>
        <begin position="71"/>
        <end position="91"/>
    </location>
</feature>
<feature type="transmembrane region" description="Helical" evidence="7">
    <location>
        <begin position="34"/>
        <end position="51"/>
    </location>
</feature>
<dbReference type="GO" id="GO:0005886">
    <property type="term" value="C:plasma membrane"/>
    <property type="evidence" value="ECO:0007669"/>
    <property type="project" value="TreeGrafter"/>
</dbReference>
<dbReference type="OMA" id="GAIKESH"/>
<accession>N6TVB0</accession>
<dbReference type="PRINTS" id="PR00259">
    <property type="entry name" value="TMFOUR"/>
</dbReference>
<evidence type="ECO:0000256" key="7">
    <source>
        <dbReference type="RuleBase" id="RU361218"/>
    </source>
</evidence>
<protein>
    <recommendedName>
        <fullName evidence="7">Tetraspanin</fullName>
    </recommendedName>
</protein>
<sequence length="237" mass="25475">ILDEGGVAAASHSGKPGRKPYRVKYLSFVDRKRVLVGLALLVVGILYKVNYTKYTEAIPDDLSSIQYVPTIAIVVGAVIFFIAFLGCCGTLKSNTCMLTWYGAILIVIFLVQVGLGVFALLQVKNETELQAQVENQLTTIFGKNDTELINLIQLNCCGTTGPSSWAPASIPKSCYSTVDGTLFQNGCVDSLSNFLTSSVKIIGIVAIAVSAVELIGATLALCLTSCIRDKRRLGSYY</sequence>
<dbReference type="OrthoDB" id="71600at2759"/>
<keyword evidence="4 7" id="KW-1133">Transmembrane helix</keyword>
<keyword evidence="6" id="KW-1015">Disulfide bond</keyword>
<keyword evidence="3 7" id="KW-0812">Transmembrane</keyword>
<dbReference type="PANTHER" id="PTHR19282">
    <property type="entry name" value="TETRASPANIN"/>
    <property type="match status" value="1"/>
</dbReference>
<evidence type="ECO:0000256" key="5">
    <source>
        <dbReference type="ARBA" id="ARBA00023136"/>
    </source>
</evidence>
<feature type="disulfide bond" evidence="6">
    <location>
        <begin position="157"/>
        <end position="174"/>
    </location>
</feature>
<dbReference type="InterPro" id="IPR000301">
    <property type="entry name" value="Tetraspanin_animals"/>
</dbReference>
<evidence type="ECO:0000256" key="4">
    <source>
        <dbReference type="ARBA" id="ARBA00022989"/>
    </source>
</evidence>
<comment type="subcellular location">
    <subcellularLocation>
        <location evidence="1 7">Membrane</location>
        <topology evidence="1 7">Multi-pass membrane protein</topology>
    </subcellularLocation>
</comment>
<dbReference type="EMBL" id="KB741293">
    <property type="protein sequence ID" value="ENN70217.1"/>
    <property type="molecule type" value="Genomic_DNA"/>
</dbReference>
<dbReference type="HOGENOM" id="CLU_055524_6_1_1"/>
<dbReference type="PIRSF" id="PIRSF002419">
    <property type="entry name" value="Tetraspanin"/>
    <property type="match status" value="1"/>
</dbReference>
<evidence type="ECO:0000256" key="1">
    <source>
        <dbReference type="ARBA" id="ARBA00004141"/>
    </source>
</evidence>
<keyword evidence="5 7" id="KW-0472">Membrane</keyword>
<comment type="similarity">
    <text evidence="2 7">Belongs to the tetraspanin (TM4SF) family.</text>
</comment>
<evidence type="ECO:0000256" key="3">
    <source>
        <dbReference type="ARBA" id="ARBA00022692"/>
    </source>
</evidence>
<dbReference type="Pfam" id="PF00335">
    <property type="entry name" value="Tetraspanin"/>
    <property type="match status" value="1"/>
</dbReference>